<feature type="compositionally biased region" description="Low complexity" evidence="1">
    <location>
        <begin position="361"/>
        <end position="372"/>
    </location>
</feature>
<dbReference type="Pfam" id="PF13374">
    <property type="entry name" value="TPR_10"/>
    <property type="match status" value="2"/>
</dbReference>
<dbReference type="EMBL" id="BJFL01000008">
    <property type="protein sequence ID" value="GDY30543.1"/>
    <property type="molecule type" value="Genomic_DNA"/>
</dbReference>
<sequence>MAGNESAGSWPEAIQRADELAGQGKLTEALELLRGQDGGDGGNSEEDARAEAVCYGRMGALCWQLGEWEEAWRYTRHAYDLCHALGDGVACMAYLETLWVLCEERDAPEDARTIAGLAAQDCRDAGLGRLLPRWLARYGQALLRLDDTPAAREFANVTVRYANELLDTDPDEFSRVLGNVADVLRHTGDRAGARSLYEQALDRRRAAGLTDAILGVLYGNLGHLLLEEDSPDAEWALTEGLALLAGSPDSDPARLADVRNNLAVFHYRRGDRDHARQLQRQLVAEGVVPGTARQHLDLLPRSRPEATGAPPDPEPPGPQPGTGGPAGGPPAPEPPPEPTDQPGTLPADEPVARPADGPVGEPAEPATAAEPAEPAPGDRTLDLPDTQPYRLRPDPSLDPPDRVPHPAAHRPHEPEAGRNHPDVPPHDPPIGRFADLVLRAGVERQLGDHERAEELLQEAEWLADHEAGPHSWQAAVVRAELATGHEGDAERLFADALALARQATDCPSRIVQHVRNDLGLWLLWRRRPQDAVRVLEHAAVNVDPRAVDHHGLATLTNLALAYHHTRRLRRAEQLYRLILKRRRELLPESHPLLAQSQFNLGILYLGTGRLDDGLALLREQFDLEDRWLDETFACADAEQHAGVAERLVEYLDTLVSELLPAVRRDAAGPASELLLDALLRRKGVVADAADGGWLAGADDQARKVVAELAAVRRRLHRLALDDLTPDRRATAELAERQRMLGDELAERLPRFGYRRWLRATRWHTVAEALPESTALVEFYRMRVGDQAGYLSVVLAAGAGPRAFVHGPADQLDRGVDAWRELVLRDDDASAEAELRLGRELHWVLIGRIAAALRSVTRLLIAPDGALHRLPFAALPDPEGPRLIDRFEIGFLGSGRDLLRPRLPGASDRALVVADPDFDAGDPAVPVASPRFDPVPHAWAEGSWIAEHLGADLWAGGKARKSRMRVLRAPRVLHIATHAFASNVPLRPDVPAGGWPAGAAADPLRCTGLVLAGANRWLAGQPQEDGDDGVLTAAEVGGLDLAGTELVVLSVRTADPDGAGRLHVLRRAFEAAGARSVVIGAWAVPSEPTTLLMREFYRGLVRGLPRTGALRNAQQAVRRRFPGPKVWASFACFGDPTPVRGWS</sequence>
<dbReference type="RefSeq" id="WP_137813661.1">
    <property type="nucleotide sequence ID" value="NZ_BJFL01000008.1"/>
</dbReference>
<evidence type="ECO:0000313" key="4">
    <source>
        <dbReference type="Proteomes" id="UP000298860"/>
    </source>
</evidence>
<dbReference type="SMART" id="SM00028">
    <property type="entry name" value="TPR"/>
    <property type="match status" value="4"/>
</dbReference>
<proteinExistence type="predicted"/>
<dbReference type="InterPro" id="IPR019734">
    <property type="entry name" value="TPR_rpt"/>
</dbReference>
<dbReference type="Pfam" id="PF13424">
    <property type="entry name" value="TPR_12"/>
    <property type="match status" value="1"/>
</dbReference>
<comment type="caution">
    <text evidence="3">The sequence shown here is derived from an EMBL/GenBank/DDBJ whole genome shotgun (WGS) entry which is preliminary data.</text>
</comment>
<dbReference type="PANTHER" id="PTHR10098">
    <property type="entry name" value="RAPSYN-RELATED"/>
    <property type="match status" value="1"/>
</dbReference>
<gene>
    <name evidence="3" type="ORF">GTS_21760</name>
</gene>
<feature type="region of interest" description="Disordered" evidence="1">
    <location>
        <begin position="286"/>
        <end position="430"/>
    </location>
</feature>
<reference evidence="4" key="1">
    <citation type="submission" date="2019-04" db="EMBL/GenBank/DDBJ databases">
        <title>Draft genome sequence of Pseudonocardiaceae bacterium SL3-2-4.</title>
        <authorList>
            <person name="Ningsih F."/>
            <person name="Yokota A."/>
            <person name="Sakai Y."/>
            <person name="Nanatani K."/>
            <person name="Yabe S."/>
            <person name="Oetari A."/>
            <person name="Sjamsuridzal W."/>
        </authorList>
    </citation>
    <scope>NUCLEOTIDE SEQUENCE [LARGE SCALE GENOMIC DNA]</scope>
    <source>
        <strain evidence="4">SL3-2-4</strain>
    </source>
</reference>
<evidence type="ECO:0000256" key="1">
    <source>
        <dbReference type="SAM" id="MobiDB-lite"/>
    </source>
</evidence>
<evidence type="ECO:0000259" key="2">
    <source>
        <dbReference type="Pfam" id="PF12770"/>
    </source>
</evidence>
<name>A0A4D4J9M3_9PSEU</name>
<organism evidence="3 4">
    <name type="scientific">Gandjariella thermophila</name>
    <dbReference type="NCBI Taxonomy" id="1931992"/>
    <lineage>
        <taxon>Bacteria</taxon>
        <taxon>Bacillati</taxon>
        <taxon>Actinomycetota</taxon>
        <taxon>Actinomycetes</taxon>
        <taxon>Pseudonocardiales</taxon>
        <taxon>Pseudonocardiaceae</taxon>
        <taxon>Gandjariella</taxon>
    </lineage>
</organism>
<feature type="compositionally biased region" description="Pro residues" evidence="1">
    <location>
        <begin position="310"/>
        <end position="319"/>
    </location>
</feature>
<dbReference type="PANTHER" id="PTHR10098:SF108">
    <property type="entry name" value="TETRATRICOPEPTIDE REPEAT PROTEIN 28"/>
    <property type="match status" value="1"/>
</dbReference>
<dbReference type="InterPro" id="IPR011990">
    <property type="entry name" value="TPR-like_helical_dom_sf"/>
</dbReference>
<dbReference type="InterPro" id="IPR024983">
    <property type="entry name" value="CHAT_dom"/>
</dbReference>
<dbReference type="Proteomes" id="UP000298860">
    <property type="component" value="Unassembled WGS sequence"/>
</dbReference>
<feature type="compositionally biased region" description="Basic and acidic residues" evidence="1">
    <location>
        <begin position="294"/>
        <end position="304"/>
    </location>
</feature>
<evidence type="ECO:0000313" key="3">
    <source>
        <dbReference type="EMBL" id="GDY30543.1"/>
    </source>
</evidence>
<feature type="compositionally biased region" description="Pro residues" evidence="1">
    <location>
        <begin position="327"/>
        <end position="339"/>
    </location>
</feature>
<dbReference type="AlphaFoldDB" id="A0A4D4J9M3"/>
<feature type="domain" description="CHAT" evidence="2">
    <location>
        <begin position="835"/>
        <end position="1134"/>
    </location>
</feature>
<feature type="compositionally biased region" description="Basic and acidic residues" evidence="1">
    <location>
        <begin position="391"/>
        <end position="425"/>
    </location>
</feature>
<protein>
    <recommendedName>
        <fullName evidence="2">CHAT domain-containing protein</fullName>
    </recommendedName>
</protein>
<dbReference type="OrthoDB" id="3885120at2"/>
<dbReference type="Pfam" id="PF12770">
    <property type="entry name" value="CHAT"/>
    <property type="match status" value="1"/>
</dbReference>
<dbReference type="SUPFAM" id="SSF48452">
    <property type="entry name" value="TPR-like"/>
    <property type="match status" value="2"/>
</dbReference>
<keyword evidence="4" id="KW-1185">Reference proteome</keyword>
<dbReference type="Gene3D" id="1.25.40.10">
    <property type="entry name" value="Tetratricopeptide repeat domain"/>
    <property type="match status" value="2"/>
</dbReference>
<accession>A0A4D4J9M3</accession>